<dbReference type="RefSeq" id="WP_197641923.1">
    <property type="nucleotide sequence ID" value="NZ_JAEACP010000002.1"/>
</dbReference>
<evidence type="ECO:0000313" key="4">
    <source>
        <dbReference type="Proteomes" id="UP001595445"/>
    </source>
</evidence>
<feature type="chain" id="PRO_5046791144" evidence="1">
    <location>
        <begin position="20"/>
        <end position="129"/>
    </location>
</feature>
<comment type="caution">
    <text evidence="3">The sequence shown here is derived from an EMBL/GenBank/DDBJ whole genome shotgun (WGS) entry which is preliminary data.</text>
</comment>
<accession>A0ABV7DSP8</accession>
<evidence type="ECO:0000259" key="2">
    <source>
        <dbReference type="Pfam" id="PF09917"/>
    </source>
</evidence>
<dbReference type="Proteomes" id="UP001595445">
    <property type="component" value="Unassembled WGS sequence"/>
</dbReference>
<evidence type="ECO:0000313" key="3">
    <source>
        <dbReference type="EMBL" id="MFC3085655.1"/>
    </source>
</evidence>
<dbReference type="Pfam" id="PF09917">
    <property type="entry name" value="DUF2147"/>
    <property type="match status" value="1"/>
</dbReference>
<reference evidence="4" key="1">
    <citation type="journal article" date="2019" name="Int. J. Syst. Evol. Microbiol.">
        <title>The Global Catalogue of Microorganisms (GCM) 10K type strain sequencing project: providing services to taxonomists for standard genome sequencing and annotation.</title>
        <authorList>
            <consortium name="The Broad Institute Genomics Platform"/>
            <consortium name="The Broad Institute Genome Sequencing Center for Infectious Disease"/>
            <person name="Wu L."/>
            <person name="Ma J."/>
        </authorList>
    </citation>
    <scope>NUCLEOTIDE SEQUENCE [LARGE SCALE GENOMIC DNA]</scope>
    <source>
        <strain evidence="4">KCTC 62102</strain>
    </source>
</reference>
<feature type="domain" description="DUF2147" evidence="2">
    <location>
        <begin position="24"/>
        <end position="127"/>
    </location>
</feature>
<dbReference type="Gene3D" id="2.40.128.520">
    <property type="match status" value="1"/>
</dbReference>
<protein>
    <submittedName>
        <fullName evidence="3">DUF2147 domain-containing protein</fullName>
    </submittedName>
</protein>
<dbReference type="PANTHER" id="PTHR36919">
    <property type="entry name" value="BLR1215 PROTEIN"/>
    <property type="match status" value="1"/>
</dbReference>
<evidence type="ECO:0000256" key="1">
    <source>
        <dbReference type="SAM" id="SignalP"/>
    </source>
</evidence>
<keyword evidence="4" id="KW-1185">Reference proteome</keyword>
<organism evidence="3 4">
    <name type="scientific">Tabrizicola soli</name>
    <dbReference type="NCBI Taxonomy" id="2185115"/>
    <lineage>
        <taxon>Bacteria</taxon>
        <taxon>Pseudomonadati</taxon>
        <taxon>Pseudomonadota</taxon>
        <taxon>Alphaproteobacteria</taxon>
        <taxon>Rhodobacterales</taxon>
        <taxon>Paracoccaceae</taxon>
        <taxon>Tabrizicola</taxon>
    </lineage>
</organism>
<gene>
    <name evidence="3" type="ORF">ACFOD6_06290</name>
</gene>
<keyword evidence="1" id="KW-0732">Signal</keyword>
<dbReference type="EMBL" id="JBHRSM010000011">
    <property type="protein sequence ID" value="MFC3085655.1"/>
    <property type="molecule type" value="Genomic_DNA"/>
</dbReference>
<feature type="signal peptide" evidence="1">
    <location>
        <begin position="1"/>
        <end position="19"/>
    </location>
</feature>
<proteinExistence type="predicted"/>
<dbReference type="PANTHER" id="PTHR36919:SF2">
    <property type="entry name" value="BLL6627 PROTEIN"/>
    <property type="match status" value="1"/>
</dbReference>
<dbReference type="InterPro" id="IPR019223">
    <property type="entry name" value="DUF2147"/>
</dbReference>
<sequence length="129" mass="13807">MKAFAFAAGLALLAGTAAADPVEGVWQTRKDDNGNFGHVEIRPCGPAYCGTLVCAFDGAGEEIESPNVGKRIVWDMVAYPDGLYDDGKIWSPDRDKTYGGDMMLAGDSLKVRGCMLGICRDGGTWVRVK</sequence>
<name>A0ABV7DSP8_9RHOB</name>